<evidence type="ECO:0000313" key="4">
    <source>
        <dbReference type="EMBL" id="RPD65311.1"/>
    </source>
</evidence>
<feature type="compositionally biased region" description="Pro residues" evidence="2">
    <location>
        <begin position="17"/>
        <end position="40"/>
    </location>
</feature>
<dbReference type="GO" id="GO:0010181">
    <property type="term" value="F:FMN binding"/>
    <property type="evidence" value="ECO:0007669"/>
    <property type="project" value="InterPro"/>
</dbReference>
<name>A0A5C2SNU1_9APHY</name>
<feature type="domain" description="Flavodoxin-like" evidence="3">
    <location>
        <begin position="46"/>
        <end position="234"/>
    </location>
</feature>
<reference evidence="4" key="1">
    <citation type="journal article" date="2018" name="Genome Biol. Evol.">
        <title>Genomics and development of Lentinus tigrinus, a white-rot wood-decaying mushroom with dimorphic fruiting bodies.</title>
        <authorList>
            <person name="Wu B."/>
            <person name="Xu Z."/>
            <person name="Knudson A."/>
            <person name="Carlson A."/>
            <person name="Chen N."/>
            <person name="Kovaka S."/>
            <person name="LaButti K."/>
            <person name="Lipzen A."/>
            <person name="Pennachio C."/>
            <person name="Riley R."/>
            <person name="Schakwitz W."/>
            <person name="Umezawa K."/>
            <person name="Ohm R.A."/>
            <person name="Grigoriev I.V."/>
            <person name="Nagy L.G."/>
            <person name="Gibbons J."/>
            <person name="Hibbett D."/>
        </authorList>
    </citation>
    <scope>NUCLEOTIDE SEQUENCE [LARGE SCALE GENOMIC DNA]</scope>
    <source>
        <strain evidence="4">ALCF2SS1-6</strain>
    </source>
</reference>
<dbReference type="GO" id="GO:0003955">
    <property type="term" value="F:NAD(P)H dehydrogenase (quinone) activity"/>
    <property type="evidence" value="ECO:0007669"/>
    <property type="project" value="InterPro"/>
</dbReference>
<protein>
    <submittedName>
        <fullName evidence="4">Flavo protein WrbA</fullName>
    </submittedName>
</protein>
<dbReference type="EMBL" id="ML122252">
    <property type="protein sequence ID" value="RPD65311.1"/>
    <property type="molecule type" value="Genomic_DNA"/>
</dbReference>
<comment type="similarity">
    <text evidence="1">Belongs to the WrbA family.</text>
</comment>
<feature type="compositionally biased region" description="Basic residues" evidence="2">
    <location>
        <begin position="1"/>
        <end position="10"/>
    </location>
</feature>
<dbReference type="Proteomes" id="UP000313359">
    <property type="component" value="Unassembled WGS sequence"/>
</dbReference>
<dbReference type="STRING" id="1328759.A0A5C2SNU1"/>
<feature type="region of interest" description="Disordered" evidence="2">
    <location>
        <begin position="1"/>
        <end position="40"/>
    </location>
</feature>
<dbReference type="PROSITE" id="PS50902">
    <property type="entry name" value="FLAVODOXIN_LIKE"/>
    <property type="match status" value="1"/>
</dbReference>
<dbReference type="SUPFAM" id="SSF52218">
    <property type="entry name" value="Flavoproteins"/>
    <property type="match status" value="1"/>
</dbReference>
<evidence type="ECO:0000259" key="3">
    <source>
        <dbReference type="PROSITE" id="PS50902"/>
    </source>
</evidence>
<gene>
    <name evidence="4" type="ORF">L227DRAFT_649449</name>
</gene>
<sequence>MCFPGKRLKHNHSDNPQPAPAPAPAPAPTQPSTEPAPPPAMSPPKVAIVIYSMYGHIATLAESVKKGVEASGGSVTIYQIAETLSPEILTKMHAPPKADYAVLAPGDLAQFDAFIFGIPTRYGNFPAQWKAFWDATGQLWASGALNGKFASVFVSSASPGGGQESTVIASLSTLVHHGINFIPLGYAKAFGQLTNLSEVRGGSPWGAGTFAGADGSRRPSALELEIAEIQGKHFYDTIKKFTF</sequence>
<dbReference type="Pfam" id="PF03358">
    <property type="entry name" value="FMN_red"/>
    <property type="match status" value="1"/>
</dbReference>
<dbReference type="OrthoDB" id="504689at2759"/>
<dbReference type="InterPro" id="IPR029039">
    <property type="entry name" value="Flavoprotein-like_sf"/>
</dbReference>
<proteinExistence type="inferred from homology"/>
<evidence type="ECO:0000256" key="2">
    <source>
        <dbReference type="SAM" id="MobiDB-lite"/>
    </source>
</evidence>
<dbReference type="InterPro" id="IPR010089">
    <property type="entry name" value="Flavoprotein_WrbA-like"/>
</dbReference>
<accession>A0A5C2SNU1</accession>
<dbReference type="Gene3D" id="3.40.50.360">
    <property type="match status" value="1"/>
</dbReference>
<dbReference type="InterPro" id="IPR008254">
    <property type="entry name" value="Flavodoxin/NO_synth"/>
</dbReference>
<dbReference type="NCBIfam" id="NF002999">
    <property type="entry name" value="PRK03767.1"/>
    <property type="match status" value="1"/>
</dbReference>
<keyword evidence="5" id="KW-1185">Reference proteome</keyword>
<organism evidence="4 5">
    <name type="scientific">Lentinus tigrinus ALCF2SS1-6</name>
    <dbReference type="NCBI Taxonomy" id="1328759"/>
    <lineage>
        <taxon>Eukaryota</taxon>
        <taxon>Fungi</taxon>
        <taxon>Dikarya</taxon>
        <taxon>Basidiomycota</taxon>
        <taxon>Agaricomycotina</taxon>
        <taxon>Agaricomycetes</taxon>
        <taxon>Polyporales</taxon>
        <taxon>Polyporaceae</taxon>
        <taxon>Lentinus</taxon>
    </lineage>
</organism>
<evidence type="ECO:0000313" key="5">
    <source>
        <dbReference type="Proteomes" id="UP000313359"/>
    </source>
</evidence>
<evidence type="ECO:0000256" key="1">
    <source>
        <dbReference type="ARBA" id="ARBA00006961"/>
    </source>
</evidence>
<dbReference type="InterPro" id="IPR005025">
    <property type="entry name" value="FMN_Rdtase-like_dom"/>
</dbReference>
<dbReference type="PANTHER" id="PTHR30546">
    <property type="entry name" value="FLAVODOXIN-RELATED PROTEIN WRBA-RELATED"/>
    <property type="match status" value="1"/>
</dbReference>
<dbReference type="AlphaFoldDB" id="A0A5C2SNU1"/>
<dbReference type="FunFam" id="3.40.50.360:FF:000001">
    <property type="entry name" value="NAD(P)H dehydrogenase (Quinone) FQR1-like"/>
    <property type="match status" value="1"/>
</dbReference>
<dbReference type="PANTHER" id="PTHR30546:SF23">
    <property type="entry name" value="FLAVOPROTEIN-LIKE PROTEIN YCP4-RELATED"/>
    <property type="match status" value="1"/>
</dbReference>
<dbReference type="GO" id="GO:0016020">
    <property type="term" value="C:membrane"/>
    <property type="evidence" value="ECO:0007669"/>
    <property type="project" value="TreeGrafter"/>
</dbReference>
<dbReference type="NCBIfam" id="TIGR01755">
    <property type="entry name" value="flav_wrbA"/>
    <property type="match status" value="1"/>
</dbReference>